<keyword evidence="3" id="KW-1185">Reference proteome</keyword>
<dbReference type="AlphaFoldDB" id="A0AAE3KMV6"/>
<dbReference type="SUPFAM" id="SSF52980">
    <property type="entry name" value="Restriction endonuclease-like"/>
    <property type="match status" value="1"/>
</dbReference>
<evidence type="ECO:0000259" key="1">
    <source>
        <dbReference type="Pfam" id="PF05685"/>
    </source>
</evidence>
<organism evidence="2 3">
    <name type="scientific">Limnofasciculus baicalensis BBK-W-15</name>
    <dbReference type="NCBI Taxonomy" id="2699891"/>
    <lineage>
        <taxon>Bacteria</taxon>
        <taxon>Bacillati</taxon>
        <taxon>Cyanobacteriota</taxon>
        <taxon>Cyanophyceae</taxon>
        <taxon>Coleofasciculales</taxon>
        <taxon>Coleofasciculaceae</taxon>
        <taxon>Limnofasciculus</taxon>
        <taxon>Limnofasciculus baicalensis</taxon>
    </lineage>
</organism>
<dbReference type="EMBL" id="JAMZMM010000150">
    <property type="protein sequence ID" value="MCP2729885.1"/>
    <property type="molecule type" value="Genomic_DNA"/>
</dbReference>
<keyword evidence="2" id="KW-0255">Endonuclease</keyword>
<feature type="domain" description="Putative restriction endonuclease" evidence="1">
    <location>
        <begin position="18"/>
        <end position="189"/>
    </location>
</feature>
<dbReference type="PANTHER" id="PTHR35400">
    <property type="entry name" value="SLR1083 PROTEIN"/>
    <property type="match status" value="1"/>
</dbReference>
<reference evidence="2" key="1">
    <citation type="submission" date="2022-06" db="EMBL/GenBank/DDBJ databases">
        <title>New cyanobacteria of genus Symplocastrum in benthos of Lake Baikal.</title>
        <authorList>
            <person name="Sorokovikova E."/>
            <person name="Tikhonova I."/>
            <person name="Krasnopeev A."/>
            <person name="Evseev P."/>
            <person name="Gladkikh A."/>
            <person name="Belykh O."/>
        </authorList>
    </citation>
    <scope>NUCLEOTIDE SEQUENCE</scope>
    <source>
        <strain evidence="2">BBK-W-15</strain>
    </source>
</reference>
<dbReference type="Proteomes" id="UP001204953">
    <property type="component" value="Unassembled WGS sequence"/>
</dbReference>
<dbReference type="InterPro" id="IPR012296">
    <property type="entry name" value="Nuclease_put_TT1808"/>
</dbReference>
<proteinExistence type="predicted"/>
<gene>
    <name evidence="2" type="ORF">NJ959_15730</name>
</gene>
<keyword evidence="2" id="KW-0540">Nuclease</keyword>
<dbReference type="CDD" id="cd06260">
    <property type="entry name" value="DUF820-like"/>
    <property type="match status" value="1"/>
</dbReference>
<dbReference type="InterPro" id="IPR008538">
    <property type="entry name" value="Uma2"/>
</dbReference>
<dbReference type="PANTHER" id="PTHR35400:SF1">
    <property type="entry name" value="SLR1083 PROTEIN"/>
    <property type="match status" value="1"/>
</dbReference>
<keyword evidence="2" id="KW-0378">Hydrolase</keyword>
<name>A0AAE3KMV6_9CYAN</name>
<evidence type="ECO:0000313" key="3">
    <source>
        <dbReference type="Proteomes" id="UP001204953"/>
    </source>
</evidence>
<sequence length="213" mass="23841">MNQLQTKLPTDTWVTATWEEYIQIIEDPVYAKAKGYYYNGKMRIETMGVGPDHASDNGIIYFAINLFCTLKGIPLQGLINCSYRKPGVRESQPDISYYIGARAKLAPQGSSIVNLNTVAPPDIAIEIADTSLSDDLGQKRLLYEDLEIPEYWIVDVENTRIIPFQITTSGSRRITESQVLPGLTISVLTEALTMSRTMDQSQVGAWLLAQFQQ</sequence>
<dbReference type="InterPro" id="IPR011335">
    <property type="entry name" value="Restrct_endonuc-II-like"/>
</dbReference>
<dbReference type="Pfam" id="PF05685">
    <property type="entry name" value="Uma2"/>
    <property type="match status" value="1"/>
</dbReference>
<dbReference type="Gene3D" id="3.90.1570.10">
    <property type="entry name" value="tt1808, chain A"/>
    <property type="match status" value="1"/>
</dbReference>
<evidence type="ECO:0000313" key="2">
    <source>
        <dbReference type="EMBL" id="MCP2729885.1"/>
    </source>
</evidence>
<protein>
    <submittedName>
        <fullName evidence="2">Uma2 family endonuclease</fullName>
    </submittedName>
</protein>
<comment type="caution">
    <text evidence="2">The sequence shown here is derived from an EMBL/GenBank/DDBJ whole genome shotgun (WGS) entry which is preliminary data.</text>
</comment>
<dbReference type="RefSeq" id="WP_254012659.1">
    <property type="nucleotide sequence ID" value="NZ_JAMZMM010000150.1"/>
</dbReference>
<dbReference type="GO" id="GO:0004519">
    <property type="term" value="F:endonuclease activity"/>
    <property type="evidence" value="ECO:0007669"/>
    <property type="project" value="UniProtKB-KW"/>
</dbReference>
<accession>A0AAE3KMV6</accession>